<proteinExistence type="predicted"/>
<organism evidence="1 2">
    <name type="scientific">Halobellus litoreus</name>
    <dbReference type="NCBI Taxonomy" id="755310"/>
    <lineage>
        <taxon>Archaea</taxon>
        <taxon>Methanobacteriati</taxon>
        <taxon>Methanobacteriota</taxon>
        <taxon>Stenosarchaea group</taxon>
        <taxon>Halobacteria</taxon>
        <taxon>Halobacteriales</taxon>
        <taxon>Haloferacaceae</taxon>
        <taxon>Halobellus</taxon>
    </lineage>
</organism>
<name>A0ABD6E3W9_9EURY</name>
<reference evidence="1 2" key="1">
    <citation type="journal article" date="2019" name="Int. J. Syst. Evol. Microbiol.">
        <title>The Global Catalogue of Microorganisms (GCM) 10K type strain sequencing project: providing services to taxonomists for standard genome sequencing and annotation.</title>
        <authorList>
            <consortium name="The Broad Institute Genomics Platform"/>
            <consortium name="The Broad Institute Genome Sequencing Center for Infectious Disease"/>
            <person name="Wu L."/>
            <person name="Ma J."/>
        </authorList>
    </citation>
    <scope>NUCLEOTIDE SEQUENCE [LARGE SCALE GENOMIC DNA]</scope>
    <source>
        <strain evidence="1 2">CGMCC 1.10387</strain>
    </source>
</reference>
<dbReference type="RefSeq" id="WP_256309059.1">
    <property type="nucleotide sequence ID" value="NZ_JANHAW010000004.1"/>
</dbReference>
<protein>
    <submittedName>
        <fullName evidence="1">Uncharacterized protein</fullName>
    </submittedName>
</protein>
<gene>
    <name evidence="1" type="ORF">ACFSAS_15985</name>
</gene>
<comment type="caution">
    <text evidence="1">The sequence shown here is derived from an EMBL/GenBank/DDBJ whole genome shotgun (WGS) entry which is preliminary data.</text>
</comment>
<evidence type="ECO:0000313" key="2">
    <source>
        <dbReference type="Proteomes" id="UP001597092"/>
    </source>
</evidence>
<evidence type="ECO:0000313" key="1">
    <source>
        <dbReference type="EMBL" id="MFD1687103.1"/>
    </source>
</evidence>
<dbReference type="EMBL" id="JBHUDP010000007">
    <property type="protein sequence ID" value="MFD1687103.1"/>
    <property type="molecule type" value="Genomic_DNA"/>
</dbReference>
<dbReference type="AlphaFoldDB" id="A0ABD6E3W9"/>
<accession>A0ABD6E3W9</accession>
<dbReference type="Proteomes" id="UP001597092">
    <property type="component" value="Unassembled WGS sequence"/>
</dbReference>
<keyword evidence="2" id="KW-1185">Reference proteome</keyword>
<sequence length="52" mass="5576">MSYGFADAPELLVENLTIFADVGELWIILALIVVGVREGAEEQEAARRGATA</sequence>